<gene>
    <name evidence="2" type="ordered locus">Emin_0089</name>
</gene>
<dbReference type="KEGG" id="emi:Emin_0089"/>
<dbReference type="HOGENOM" id="CLU_1259786_0_0_0"/>
<accession>B2KAV9</accession>
<protein>
    <submittedName>
        <fullName evidence="2">Uncharacterized protein</fullName>
    </submittedName>
</protein>
<dbReference type="STRING" id="445932.Emin_0089"/>
<proteinExistence type="predicted"/>
<feature type="signal peptide" evidence="1">
    <location>
        <begin position="1"/>
        <end position="23"/>
    </location>
</feature>
<evidence type="ECO:0000313" key="2">
    <source>
        <dbReference type="EMBL" id="ACC97655.1"/>
    </source>
</evidence>
<organism evidence="2 3">
    <name type="scientific">Elusimicrobium minutum (strain Pei191)</name>
    <dbReference type="NCBI Taxonomy" id="445932"/>
    <lineage>
        <taxon>Bacteria</taxon>
        <taxon>Pseudomonadati</taxon>
        <taxon>Elusimicrobiota</taxon>
        <taxon>Elusimicrobia</taxon>
        <taxon>Elusimicrobiales</taxon>
        <taxon>Elusimicrobiaceae</taxon>
        <taxon>Elusimicrobium</taxon>
    </lineage>
</organism>
<feature type="chain" id="PRO_5002777673" evidence="1">
    <location>
        <begin position="24"/>
        <end position="219"/>
    </location>
</feature>
<reference evidence="2 3" key="1">
    <citation type="journal article" date="2009" name="Appl. Environ. Microbiol.">
        <title>Genomic analysis of 'Elusimicrobium minutum,' the first cultivated representative of the phylum 'Elusimicrobia' (formerly termite group 1).</title>
        <authorList>
            <person name="Herlemann D.P.R."/>
            <person name="Geissinger O."/>
            <person name="Ikeda-Ohtsubo W."/>
            <person name="Kunin V."/>
            <person name="Sun H."/>
            <person name="Lapidus A."/>
            <person name="Hugenholtz P."/>
            <person name="Brune A."/>
        </authorList>
    </citation>
    <scope>NUCLEOTIDE SEQUENCE [LARGE SCALE GENOMIC DNA]</scope>
    <source>
        <strain evidence="2 3">Pei191</strain>
    </source>
</reference>
<sequence>MKFFAKKITLSLIALSFAVSSFAIEKLTTQQVFQRVKDGKATTLLSSNFTQKIDSMRDADGKTLFFFVNSKEDIDHLIKLFKRQVSTSSSVVMYTDVKDTPKLFLLKAEDHNGTTAFGHFITIGRRDLWHYVAEIFNSYMIPLAYTSVGCQNEKCLDVAKEILYILPDSELFIYEQTLIERLKRNPSIRNMLAERVDVAKANISKLEPSVARHYRVTDL</sequence>
<keyword evidence="1" id="KW-0732">Signal</keyword>
<keyword evidence="3" id="KW-1185">Reference proteome</keyword>
<evidence type="ECO:0000256" key="1">
    <source>
        <dbReference type="SAM" id="SignalP"/>
    </source>
</evidence>
<dbReference type="RefSeq" id="WP_012414270.1">
    <property type="nucleotide sequence ID" value="NC_010644.1"/>
</dbReference>
<name>B2KAV9_ELUMP</name>
<dbReference type="AlphaFoldDB" id="B2KAV9"/>
<evidence type="ECO:0000313" key="3">
    <source>
        <dbReference type="Proteomes" id="UP000001029"/>
    </source>
</evidence>
<dbReference type="EMBL" id="CP001055">
    <property type="protein sequence ID" value="ACC97655.1"/>
    <property type="molecule type" value="Genomic_DNA"/>
</dbReference>
<dbReference type="Proteomes" id="UP000001029">
    <property type="component" value="Chromosome"/>
</dbReference>